<comment type="caution">
    <text evidence="1">The sequence shown here is derived from an EMBL/GenBank/DDBJ whole genome shotgun (WGS) entry which is preliminary data.</text>
</comment>
<reference evidence="1" key="1">
    <citation type="submission" date="2021-01" db="EMBL/GenBank/DDBJ databases">
        <authorList>
            <consortium name="Genoscope - CEA"/>
            <person name="William W."/>
        </authorList>
    </citation>
    <scope>NUCLEOTIDE SEQUENCE</scope>
</reference>
<dbReference type="EMBL" id="CAJJDP010000084">
    <property type="protein sequence ID" value="CAD8185354.1"/>
    <property type="molecule type" value="Genomic_DNA"/>
</dbReference>
<accession>A0A8S1W5T0</accession>
<name>A0A8S1W5T0_PAROT</name>
<evidence type="ECO:0000313" key="1">
    <source>
        <dbReference type="EMBL" id="CAD8185354.1"/>
    </source>
</evidence>
<evidence type="ECO:0000313" key="2">
    <source>
        <dbReference type="Proteomes" id="UP000683925"/>
    </source>
</evidence>
<gene>
    <name evidence="1" type="ORF">POCTA_138.1.T0850132</name>
</gene>
<protein>
    <submittedName>
        <fullName evidence="1">Uncharacterized protein</fullName>
    </submittedName>
</protein>
<dbReference type="Proteomes" id="UP000683925">
    <property type="component" value="Unassembled WGS sequence"/>
</dbReference>
<proteinExistence type="predicted"/>
<sequence>MIQKMQKYIQMILKDIGNLITLLDSINVSLLSKNSKPNISFKLNLIEFQLPLLNQAKPLHRILRKQNGQITRKLLEQNCYLYYLMKNIRTLLFLPRHPHFNYLSINQH</sequence>
<keyword evidence="2" id="KW-1185">Reference proteome</keyword>
<dbReference type="AlphaFoldDB" id="A0A8S1W5T0"/>
<organism evidence="1 2">
    <name type="scientific">Paramecium octaurelia</name>
    <dbReference type="NCBI Taxonomy" id="43137"/>
    <lineage>
        <taxon>Eukaryota</taxon>
        <taxon>Sar</taxon>
        <taxon>Alveolata</taxon>
        <taxon>Ciliophora</taxon>
        <taxon>Intramacronucleata</taxon>
        <taxon>Oligohymenophorea</taxon>
        <taxon>Peniculida</taxon>
        <taxon>Parameciidae</taxon>
        <taxon>Paramecium</taxon>
    </lineage>
</organism>